<dbReference type="GO" id="GO:0008237">
    <property type="term" value="F:metallopeptidase activity"/>
    <property type="evidence" value="ECO:0007669"/>
    <property type="project" value="UniProtKB-KW"/>
</dbReference>
<feature type="transmembrane region" description="Helical" evidence="11">
    <location>
        <begin position="7"/>
        <end position="33"/>
    </location>
</feature>
<keyword evidence="5 10" id="KW-0378">Hydrolase</keyword>
<gene>
    <name evidence="13" type="ORF">ACFQEU_14820</name>
</gene>
<evidence type="ECO:0000256" key="7">
    <source>
        <dbReference type="ARBA" id="ARBA00022989"/>
    </source>
</evidence>
<feature type="transmembrane region" description="Helical" evidence="11">
    <location>
        <begin position="53"/>
        <end position="73"/>
    </location>
</feature>
<evidence type="ECO:0000256" key="8">
    <source>
        <dbReference type="ARBA" id="ARBA00023049"/>
    </source>
</evidence>
<comment type="cofactor">
    <cofactor evidence="10">
        <name>Zn(2+)</name>
        <dbReference type="ChEBI" id="CHEBI:29105"/>
    </cofactor>
    <text evidence="10">Binds 1 zinc ion per subunit.</text>
</comment>
<comment type="caution">
    <text evidence="13">The sequence shown here is derived from an EMBL/GenBank/DDBJ whole genome shotgun (WGS) entry which is preliminary data.</text>
</comment>
<dbReference type="AlphaFoldDB" id="A0ABD5SCY2"/>
<dbReference type="Proteomes" id="UP001596442">
    <property type="component" value="Unassembled WGS sequence"/>
</dbReference>
<evidence type="ECO:0000256" key="3">
    <source>
        <dbReference type="ARBA" id="ARBA00022692"/>
    </source>
</evidence>
<dbReference type="RefSeq" id="WP_379783403.1">
    <property type="nucleotide sequence ID" value="NZ_JBHSWW010000346.1"/>
</dbReference>
<feature type="domain" description="Peptidase M48" evidence="12">
    <location>
        <begin position="94"/>
        <end position="234"/>
    </location>
</feature>
<keyword evidence="14" id="KW-1185">Reference proteome</keyword>
<evidence type="ECO:0000256" key="9">
    <source>
        <dbReference type="ARBA" id="ARBA00023136"/>
    </source>
</evidence>
<comment type="similarity">
    <text evidence="10">Belongs to the peptidase M48 family.</text>
</comment>
<evidence type="ECO:0000256" key="11">
    <source>
        <dbReference type="SAM" id="Phobius"/>
    </source>
</evidence>
<proteinExistence type="inferred from homology"/>
<evidence type="ECO:0000256" key="2">
    <source>
        <dbReference type="ARBA" id="ARBA00022670"/>
    </source>
</evidence>
<keyword evidence="6 10" id="KW-0862">Zinc</keyword>
<dbReference type="Pfam" id="PF01435">
    <property type="entry name" value="Peptidase_M48"/>
    <property type="match status" value="1"/>
</dbReference>
<keyword evidence="8 10" id="KW-0482">Metalloprotease</keyword>
<keyword evidence="9 11" id="KW-0472">Membrane</keyword>
<dbReference type="EC" id="3.4.24.-" evidence="13"/>
<evidence type="ECO:0000256" key="1">
    <source>
        <dbReference type="ARBA" id="ARBA00022475"/>
    </source>
</evidence>
<protein>
    <submittedName>
        <fullName evidence="13">M48 family metalloprotease</fullName>
        <ecNumber evidence="13">3.4.24.-</ecNumber>
    </submittedName>
</protein>
<feature type="non-terminal residue" evidence="13">
    <location>
        <position position="244"/>
    </location>
</feature>
<keyword evidence="3 11" id="KW-0812">Transmembrane</keyword>
<dbReference type="InterPro" id="IPR050083">
    <property type="entry name" value="HtpX_protease"/>
</dbReference>
<dbReference type="GO" id="GO:0046872">
    <property type="term" value="F:metal ion binding"/>
    <property type="evidence" value="ECO:0007669"/>
    <property type="project" value="UniProtKB-KW"/>
</dbReference>
<evidence type="ECO:0000256" key="10">
    <source>
        <dbReference type="RuleBase" id="RU003983"/>
    </source>
</evidence>
<dbReference type="Gene3D" id="3.30.2010.10">
    <property type="entry name" value="Metalloproteases ('zincins'), catalytic domain"/>
    <property type="match status" value="1"/>
</dbReference>
<dbReference type="PANTHER" id="PTHR43221:SF2">
    <property type="entry name" value="PROTEASE HTPX HOMOLOG"/>
    <property type="match status" value="1"/>
</dbReference>
<keyword evidence="1" id="KW-1003">Cell membrane</keyword>
<dbReference type="EMBL" id="JBHSWW010000346">
    <property type="protein sequence ID" value="MFC6754719.1"/>
    <property type="molecule type" value="Genomic_DNA"/>
</dbReference>
<dbReference type="GO" id="GO:0006508">
    <property type="term" value="P:proteolysis"/>
    <property type="evidence" value="ECO:0007669"/>
    <property type="project" value="UniProtKB-KW"/>
</dbReference>
<evidence type="ECO:0000313" key="13">
    <source>
        <dbReference type="EMBL" id="MFC6754719.1"/>
    </source>
</evidence>
<evidence type="ECO:0000313" key="14">
    <source>
        <dbReference type="Proteomes" id="UP001596442"/>
    </source>
</evidence>
<evidence type="ECO:0000259" key="12">
    <source>
        <dbReference type="Pfam" id="PF01435"/>
    </source>
</evidence>
<sequence>MSLRVRIAAVLAALIGLNALLVVTLLWAYGVLVPGVVAGTFVFLQQGAVGFEFLQLPVSLPTLAVLVVGFLVAQAYYGYRRVLAGTAGGDADDALASTVRRLAMGADVPPPDVHLIDDDTPTCYTVGRLTDATIVVTTGLVDALDDDEIEAVLAHEVAHVANRDVTLMTLTTLFFEIADRGYHAARLVPRAIRDPEARSGRGGIALQWLLPLTLLTYAFVSPLLWLFATGADRATRTLSHAREL</sequence>
<keyword evidence="2 10" id="KW-0645">Protease</keyword>
<dbReference type="InterPro" id="IPR001915">
    <property type="entry name" value="Peptidase_M48"/>
</dbReference>
<name>A0ABD5SCY2_9EURY</name>
<keyword evidence="7 11" id="KW-1133">Transmembrane helix</keyword>
<evidence type="ECO:0000256" key="6">
    <source>
        <dbReference type="ARBA" id="ARBA00022833"/>
    </source>
</evidence>
<evidence type="ECO:0000256" key="5">
    <source>
        <dbReference type="ARBA" id="ARBA00022801"/>
    </source>
</evidence>
<dbReference type="PANTHER" id="PTHR43221">
    <property type="entry name" value="PROTEASE HTPX"/>
    <property type="match status" value="1"/>
</dbReference>
<keyword evidence="4" id="KW-0479">Metal-binding</keyword>
<organism evidence="13 14">
    <name type="scientific">Halorubrum tibetense</name>
    <dbReference type="NCBI Taxonomy" id="175631"/>
    <lineage>
        <taxon>Archaea</taxon>
        <taxon>Methanobacteriati</taxon>
        <taxon>Methanobacteriota</taxon>
        <taxon>Stenosarchaea group</taxon>
        <taxon>Halobacteria</taxon>
        <taxon>Halobacteriales</taxon>
        <taxon>Haloferacaceae</taxon>
        <taxon>Halorubrum</taxon>
    </lineage>
</organism>
<evidence type="ECO:0000256" key="4">
    <source>
        <dbReference type="ARBA" id="ARBA00022723"/>
    </source>
</evidence>
<reference evidence="13 14" key="1">
    <citation type="journal article" date="2019" name="Int. J. Syst. Evol. Microbiol.">
        <title>The Global Catalogue of Microorganisms (GCM) 10K type strain sequencing project: providing services to taxonomists for standard genome sequencing and annotation.</title>
        <authorList>
            <consortium name="The Broad Institute Genomics Platform"/>
            <consortium name="The Broad Institute Genome Sequencing Center for Infectious Disease"/>
            <person name="Wu L."/>
            <person name="Ma J."/>
        </authorList>
    </citation>
    <scope>NUCLEOTIDE SEQUENCE [LARGE SCALE GENOMIC DNA]</scope>
    <source>
        <strain evidence="13 14">CGMCC 1.3239</strain>
    </source>
</reference>
<feature type="transmembrane region" description="Helical" evidence="11">
    <location>
        <begin position="208"/>
        <end position="228"/>
    </location>
</feature>
<accession>A0ABD5SCY2</accession>